<sequence>MYFFISIVLPLPPSFCLRFSEPSPRQLSYSSLAACSPIAFPNIRPVLETGLMKMNIELDAMNFRMNFRTSVPEGF</sequence>
<keyword evidence="2" id="KW-1185">Reference proteome</keyword>
<proteinExistence type="predicted"/>
<dbReference type="AlphaFoldDB" id="A0A5N7B4Q5"/>
<organism evidence="1 2">
    <name type="scientific">Aspergillus bertholletiae</name>
    <dbReference type="NCBI Taxonomy" id="1226010"/>
    <lineage>
        <taxon>Eukaryota</taxon>
        <taxon>Fungi</taxon>
        <taxon>Dikarya</taxon>
        <taxon>Ascomycota</taxon>
        <taxon>Pezizomycotina</taxon>
        <taxon>Eurotiomycetes</taxon>
        <taxon>Eurotiomycetidae</taxon>
        <taxon>Eurotiales</taxon>
        <taxon>Aspergillaceae</taxon>
        <taxon>Aspergillus</taxon>
        <taxon>Aspergillus subgen. Circumdati</taxon>
    </lineage>
</organism>
<dbReference type="EMBL" id="ML736230">
    <property type="protein sequence ID" value="KAE8376993.1"/>
    <property type="molecule type" value="Genomic_DNA"/>
</dbReference>
<dbReference type="Proteomes" id="UP000326198">
    <property type="component" value="Unassembled WGS sequence"/>
</dbReference>
<accession>A0A5N7B4Q5</accession>
<gene>
    <name evidence="1" type="ORF">BDV26DRAFT_264455</name>
</gene>
<reference evidence="1 2" key="1">
    <citation type="submission" date="2019-04" db="EMBL/GenBank/DDBJ databases">
        <title>Friends and foes A comparative genomics studyof 23 Aspergillus species from section Flavi.</title>
        <authorList>
            <consortium name="DOE Joint Genome Institute"/>
            <person name="Kjaerbolling I."/>
            <person name="Vesth T."/>
            <person name="Frisvad J.C."/>
            <person name="Nybo J.L."/>
            <person name="Theobald S."/>
            <person name="Kildgaard S."/>
            <person name="Isbrandt T."/>
            <person name="Kuo A."/>
            <person name="Sato A."/>
            <person name="Lyhne E.K."/>
            <person name="Kogle M.E."/>
            <person name="Wiebenga A."/>
            <person name="Kun R.S."/>
            <person name="Lubbers R.J."/>
            <person name="Makela M.R."/>
            <person name="Barry K."/>
            <person name="Chovatia M."/>
            <person name="Clum A."/>
            <person name="Daum C."/>
            <person name="Haridas S."/>
            <person name="He G."/>
            <person name="LaButti K."/>
            <person name="Lipzen A."/>
            <person name="Mondo S."/>
            <person name="Riley R."/>
            <person name="Salamov A."/>
            <person name="Simmons B.A."/>
            <person name="Magnuson J.K."/>
            <person name="Henrissat B."/>
            <person name="Mortensen U.H."/>
            <person name="Larsen T.O."/>
            <person name="Devries R.P."/>
            <person name="Grigoriev I.V."/>
            <person name="Machida M."/>
            <person name="Baker S.E."/>
            <person name="Andersen M.R."/>
        </authorList>
    </citation>
    <scope>NUCLEOTIDE SEQUENCE [LARGE SCALE GENOMIC DNA]</scope>
    <source>
        <strain evidence="1 2">IBT 29228</strain>
    </source>
</reference>
<protein>
    <submittedName>
        <fullName evidence="1">Uncharacterized protein</fullName>
    </submittedName>
</protein>
<evidence type="ECO:0000313" key="2">
    <source>
        <dbReference type="Proteomes" id="UP000326198"/>
    </source>
</evidence>
<name>A0A5N7B4Q5_9EURO</name>
<evidence type="ECO:0000313" key="1">
    <source>
        <dbReference type="EMBL" id="KAE8376993.1"/>
    </source>
</evidence>
<dbReference type="OrthoDB" id="4851482at2759"/>